<dbReference type="PANTHER" id="PTHR24026">
    <property type="entry name" value="FAT ATYPICAL CADHERIN-RELATED"/>
    <property type="match status" value="1"/>
</dbReference>
<keyword evidence="2 11" id="KW-0812">Transmembrane</keyword>
<evidence type="ECO:0000256" key="6">
    <source>
        <dbReference type="ARBA" id="ARBA00022989"/>
    </source>
</evidence>
<gene>
    <name evidence="14" type="ORF">JXQ802_LOCUS48895</name>
    <name evidence="13" type="ORF">PYM288_LOCUS808</name>
</gene>
<evidence type="ECO:0000256" key="10">
    <source>
        <dbReference type="SAM" id="MobiDB-lite"/>
    </source>
</evidence>
<feature type="region of interest" description="Disordered" evidence="10">
    <location>
        <begin position="627"/>
        <end position="657"/>
    </location>
</feature>
<dbReference type="PANTHER" id="PTHR24026:SF136">
    <property type="entry name" value="PROTOCADHERIN-23"/>
    <property type="match status" value="1"/>
</dbReference>
<keyword evidence="16" id="KW-1185">Reference proteome</keyword>
<keyword evidence="6 11" id="KW-1133">Transmembrane helix</keyword>
<evidence type="ECO:0000256" key="11">
    <source>
        <dbReference type="SAM" id="Phobius"/>
    </source>
</evidence>
<dbReference type="SUPFAM" id="SSF49313">
    <property type="entry name" value="Cadherin-like"/>
    <property type="match status" value="4"/>
</dbReference>
<dbReference type="EMBL" id="CAJNOL010005525">
    <property type="protein sequence ID" value="CAF1606479.1"/>
    <property type="molecule type" value="Genomic_DNA"/>
</dbReference>
<evidence type="ECO:0000256" key="7">
    <source>
        <dbReference type="ARBA" id="ARBA00023136"/>
    </source>
</evidence>
<feature type="compositionally biased region" description="Polar residues" evidence="10">
    <location>
        <begin position="600"/>
        <end position="610"/>
    </location>
</feature>
<evidence type="ECO:0000256" key="8">
    <source>
        <dbReference type="ARBA" id="ARBA00023180"/>
    </source>
</evidence>
<evidence type="ECO:0000313" key="15">
    <source>
        <dbReference type="Proteomes" id="UP000663854"/>
    </source>
</evidence>
<dbReference type="PROSITE" id="PS50268">
    <property type="entry name" value="CADHERIN_2"/>
    <property type="match status" value="4"/>
</dbReference>
<dbReference type="InterPro" id="IPR002126">
    <property type="entry name" value="Cadherin-like_dom"/>
</dbReference>
<keyword evidence="4 9" id="KW-0106">Calcium</keyword>
<dbReference type="PRINTS" id="PR00205">
    <property type="entry name" value="CADHERIN"/>
</dbReference>
<feature type="domain" description="Cadherin" evidence="12">
    <location>
        <begin position="120"/>
        <end position="230"/>
    </location>
</feature>
<dbReference type="InterPro" id="IPR015919">
    <property type="entry name" value="Cadherin-like_sf"/>
</dbReference>
<name>A0A813MYH2_9BILA</name>
<feature type="compositionally biased region" description="Low complexity" evidence="10">
    <location>
        <begin position="709"/>
        <end position="726"/>
    </location>
</feature>
<dbReference type="SMART" id="SM00112">
    <property type="entry name" value="CA"/>
    <property type="match status" value="4"/>
</dbReference>
<dbReference type="GO" id="GO:0007156">
    <property type="term" value="P:homophilic cell adhesion via plasma membrane adhesion molecules"/>
    <property type="evidence" value="ECO:0007669"/>
    <property type="project" value="InterPro"/>
</dbReference>
<dbReference type="InterPro" id="IPR020894">
    <property type="entry name" value="Cadherin_CS"/>
</dbReference>
<keyword evidence="3" id="KW-0677">Repeat</keyword>
<evidence type="ECO:0000256" key="1">
    <source>
        <dbReference type="ARBA" id="ARBA00004370"/>
    </source>
</evidence>
<dbReference type="Pfam" id="PF00028">
    <property type="entry name" value="Cadherin"/>
    <property type="match status" value="4"/>
</dbReference>
<protein>
    <recommendedName>
        <fullName evidence="12">Cadherin domain-containing protein</fullName>
    </recommendedName>
</protein>
<evidence type="ECO:0000256" key="5">
    <source>
        <dbReference type="ARBA" id="ARBA00022889"/>
    </source>
</evidence>
<dbReference type="Proteomes" id="UP000663854">
    <property type="component" value="Unassembled WGS sequence"/>
</dbReference>
<dbReference type="GO" id="GO:0005509">
    <property type="term" value="F:calcium ion binding"/>
    <property type="evidence" value="ECO:0007669"/>
    <property type="project" value="UniProtKB-UniRule"/>
</dbReference>
<evidence type="ECO:0000313" key="13">
    <source>
        <dbReference type="EMBL" id="CAF0729033.1"/>
    </source>
</evidence>
<comment type="subcellular location">
    <subcellularLocation>
        <location evidence="1">Membrane</location>
    </subcellularLocation>
</comment>
<evidence type="ECO:0000313" key="14">
    <source>
        <dbReference type="EMBL" id="CAF1606479.1"/>
    </source>
</evidence>
<feature type="region of interest" description="Disordered" evidence="10">
    <location>
        <begin position="682"/>
        <end position="726"/>
    </location>
</feature>
<proteinExistence type="predicted"/>
<keyword evidence="7 11" id="KW-0472">Membrane</keyword>
<evidence type="ECO:0000256" key="4">
    <source>
        <dbReference type="ARBA" id="ARBA00022837"/>
    </source>
</evidence>
<feature type="region of interest" description="Disordered" evidence="10">
    <location>
        <begin position="580"/>
        <end position="610"/>
    </location>
</feature>
<comment type="caution">
    <text evidence="13">The sequence shown here is derived from an EMBL/GenBank/DDBJ whole genome shotgun (WGS) entry which is preliminary data.</text>
</comment>
<feature type="non-terminal residue" evidence="13">
    <location>
        <position position="1"/>
    </location>
</feature>
<accession>A0A813MYH2</accession>
<sequence>IDFILPDIDSNKIDPRKHIYYIDEEQPINTRLFHLSVSDKDSINDKIQLKLLTYTNLFQLNEQYNDLYSLSIIGRLDREQQEQYRLTFEARDQGIGPSLITQKDITIVLLDINDSPPILDPYPTPISINENNLPNIKLIQFHAQDFDAPNTSNSFLTYSLIPSNNSRFFQLDSITGILSVGKNISFDYEYQTKYDLILNISDHGKNSKHLETLHSFIVYINDMNDNKPKFQQDSYSFRILENIPIGTLIGHIKASDLDINTTIHYELTCIDDQDVFEINLLNGELRIKAFLDYENHSIHRLYITAKDNDYLHSDRVIITIELIDVNDNTPVIEPLSAVYIPSELLETSQSKMILITTIIAHDRDSNMNGNLTYTIIDGNLNEYFHINFFNGTIYAQSNNLPQGHHRLTIKVCDQNELNPKCSTIMVNIKVGEYINKLYYTTSLNSQHLLNKIQQKEYSFEYETILTREIIIVVIISTILTLVFSITMGILIAFFCKQKRCKHLNRSSLQKPCELLQSTDADKLLTTTTTTNKLTGHHHIEAYDEIKRSAGGGSSEDSCYGSNDLSRSSSSAHGVARPLLTAQHRSSSLSSTSVDYAVPTQRHQSSSNNKSSTVVLVGIHQSISNVDDNIQQQQQQQQQPNHLKTFHSPATSSSSSNHYNLKKTVHALTRRPITDLQSTYLTYDSIDAPPPPPPPPPPLPPPTMIYPNHSSTSSSSTASSTSREYSI</sequence>
<feature type="transmembrane region" description="Helical" evidence="11">
    <location>
        <begin position="469"/>
        <end position="495"/>
    </location>
</feature>
<organism evidence="13 15">
    <name type="scientific">Rotaria sordida</name>
    <dbReference type="NCBI Taxonomy" id="392033"/>
    <lineage>
        <taxon>Eukaryota</taxon>
        <taxon>Metazoa</taxon>
        <taxon>Spiralia</taxon>
        <taxon>Gnathifera</taxon>
        <taxon>Rotifera</taxon>
        <taxon>Eurotatoria</taxon>
        <taxon>Bdelloidea</taxon>
        <taxon>Philodinida</taxon>
        <taxon>Philodinidae</taxon>
        <taxon>Rotaria</taxon>
    </lineage>
</organism>
<dbReference type="Gene3D" id="2.60.40.60">
    <property type="entry name" value="Cadherins"/>
    <property type="match status" value="4"/>
</dbReference>
<evidence type="ECO:0000256" key="2">
    <source>
        <dbReference type="ARBA" id="ARBA00022692"/>
    </source>
</evidence>
<feature type="domain" description="Cadherin" evidence="12">
    <location>
        <begin position="231"/>
        <end position="332"/>
    </location>
</feature>
<evidence type="ECO:0000256" key="3">
    <source>
        <dbReference type="ARBA" id="ARBA00022737"/>
    </source>
</evidence>
<reference evidence="13" key="1">
    <citation type="submission" date="2021-02" db="EMBL/GenBank/DDBJ databases">
        <authorList>
            <person name="Nowell W R."/>
        </authorList>
    </citation>
    <scope>NUCLEOTIDE SEQUENCE</scope>
</reference>
<feature type="compositionally biased region" description="Polar residues" evidence="10">
    <location>
        <begin position="554"/>
        <end position="566"/>
    </location>
</feature>
<evidence type="ECO:0000313" key="16">
    <source>
        <dbReference type="Proteomes" id="UP000663870"/>
    </source>
</evidence>
<evidence type="ECO:0000256" key="9">
    <source>
        <dbReference type="PROSITE-ProRule" id="PRU00043"/>
    </source>
</evidence>
<dbReference type="FunFam" id="2.60.40.60:FF:000020">
    <property type="entry name" value="Dachsous cadherin-related 1b"/>
    <property type="match status" value="1"/>
</dbReference>
<dbReference type="EMBL" id="CAJNOH010000004">
    <property type="protein sequence ID" value="CAF0729033.1"/>
    <property type="molecule type" value="Genomic_DNA"/>
</dbReference>
<dbReference type="AlphaFoldDB" id="A0A813MYH2"/>
<feature type="domain" description="Cadherin" evidence="12">
    <location>
        <begin position="336"/>
        <end position="443"/>
    </location>
</feature>
<evidence type="ECO:0000259" key="12">
    <source>
        <dbReference type="PROSITE" id="PS50268"/>
    </source>
</evidence>
<dbReference type="PROSITE" id="PS00232">
    <property type="entry name" value="CADHERIN_1"/>
    <property type="match status" value="2"/>
</dbReference>
<feature type="compositionally biased region" description="Pro residues" evidence="10">
    <location>
        <begin position="687"/>
        <end position="703"/>
    </location>
</feature>
<keyword evidence="8" id="KW-0325">Glycoprotein</keyword>
<feature type="domain" description="Cadherin" evidence="12">
    <location>
        <begin position="14"/>
        <end position="119"/>
    </location>
</feature>
<feature type="region of interest" description="Disordered" evidence="10">
    <location>
        <begin position="545"/>
        <end position="566"/>
    </location>
</feature>
<dbReference type="GO" id="GO:0005886">
    <property type="term" value="C:plasma membrane"/>
    <property type="evidence" value="ECO:0007669"/>
    <property type="project" value="InterPro"/>
</dbReference>
<feature type="compositionally biased region" description="Polar residues" evidence="10">
    <location>
        <begin position="582"/>
        <end position="593"/>
    </location>
</feature>
<dbReference type="Proteomes" id="UP000663870">
    <property type="component" value="Unassembled WGS sequence"/>
</dbReference>
<keyword evidence="5" id="KW-0130">Cell adhesion</keyword>
<dbReference type="CDD" id="cd11304">
    <property type="entry name" value="Cadherin_repeat"/>
    <property type="match status" value="4"/>
</dbReference>